<dbReference type="PANTHER" id="PTHR38033">
    <property type="entry name" value="MEMBRANE PROTEIN-RELATED"/>
    <property type="match status" value="1"/>
</dbReference>
<dbReference type="HOGENOM" id="CLU_071818_2_1_4"/>
<keyword evidence="4" id="KW-1185">Reference proteome</keyword>
<evidence type="ECO:0000313" key="4">
    <source>
        <dbReference type="Proteomes" id="UP000030302"/>
    </source>
</evidence>
<dbReference type="Pfam" id="PF09850">
    <property type="entry name" value="DotU"/>
    <property type="match status" value="1"/>
</dbReference>
<feature type="transmembrane region" description="Helical" evidence="1">
    <location>
        <begin position="189"/>
        <end position="209"/>
    </location>
</feature>
<keyword evidence="1" id="KW-1133">Transmembrane helix</keyword>
<proteinExistence type="predicted"/>
<reference evidence="4" key="1">
    <citation type="journal article" date="2014" name="Soil Biol. Biochem.">
        <title>Structure and function of bacterial communities in ageing soils: Insights from the Mendocino ecological staircase.</title>
        <authorList>
            <person name="Uroz S."/>
            <person name="Tech J.J."/>
            <person name="Sawaya N.A."/>
            <person name="Frey-Klett P."/>
            <person name="Leveau J.H.J."/>
        </authorList>
    </citation>
    <scope>NUCLEOTIDE SEQUENCE [LARGE SCALE GENOMIC DNA]</scope>
    <source>
        <strain evidence="4">Cal35</strain>
    </source>
</reference>
<keyword evidence="1" id="KW-0472">Membrane</keyword>
<dbReference type="InterPro" id="IPR017732">
    <property type="entry name" value="T4/T6SS_DotU"/>
</dbReference>
<dbReference type="STRING" id="279058.LT85_2319"/>
<dbReference type="OrthoDB" id="6998040at2"/>
<dbReference type="RefSeq" id="WP_052135093.1">
    <property type="nucleotide sequence ID" value="NZ_CP009962.1"/>
</dbReference>
<sequence>MTSLTFNSPLPIRALLRDTALEVSLLAQKATPNTITELRRDCLQLVTALDDALEQRKVAIDVKQDVIYAQCGLLDETVLRYLPETSRQEWDAEPLQVERFQNHDAGERIYERIQARMRETPPNVELLQCYSTVLGLGFKGRYVRTGDKERTALMADLDAQLNRLQRQPEHSLIVDASHGNRLFDWLYRLSPWALAGLTAVAALLLYFILGQSLDLQLSHLLQQKLQ</sequence>
<dbReference type="Proteomes" id="UP000030302">
    <property type="component" value="Chromosome"/>
</dbReference>
<dbReference type="NCBIfam" id="TIGR03349">
    <property type="entry name" value="IV_VI_DotU"/>
    <property type="match status" value="1"/>
</dbReference>
<gene>
    <name evidence="3" type="ORF">LT85_2319</name>
</gene>
<dbReference type="KEGG" id="care:LT85_2319"/>
<keyword evidence="1" id="KW-0812">Transmembrane</keyword>
<dbReference type="Gene3D" id="1.25.40.590">
    <property type="entry name" value="Type IV / VI secretion system, DotU"/>
    <property type="match status" value="1"/>
</dbReference>
<organism evidence="3 4">
    <name type="scientific">Collimonas arenae</name>
    <dbReference type="NCBI Taxonomy" id="279058"/>
    <lineage>
        <taxon>Bacteria</taxon>
        <taxon>Pseudomonadati</taxon>
        <taxon>Pseudomonadota</taxon>
        <taxon>Betaproteobacteria</taxon>
        <taxon>Burkholderiales</taxon>
        <taxon>Oxalobacteraceae</taxon>
        <taxon>Collimonas</taxon>
    </lineage>
</organism>
<evidence type="ECO:0000313" key="3">
    <source>
        <dbReference type="EMBL" id="AIY41477.1"/>
    </source>
</evidence>
<feature type="domain" description="Type IV / VI secretion system DotU" evidence="2">
    <location>
        <begin position="11"/>
        <end position="209"/>
    </location>
</feature>
<dbReference type="InterPro" id="IPR038522">
    <property type="entry name" value="T4/T6SS_DotU_sf"/>
</dbReference>
<dbReference type="EMBL" id="CP009962">
    <property type="protein sequence ID" value="AIY41477.1"/>
    <property type="molecule type" value="Genomic_DNA"/>
</dbReference>
<evidence type="ECO:0000259" key="2">
    <source>
        <dbReference type="Pfam" id="PF09850"/>
    </source>
</evidence>
<name>A0A0A1FF51_9BURK</name>
<evidence type="ECO:0000256" key="1">
    <source>
        <dbReference type="SAM" id="Phobius"/>
    </source>
</evidence>
<protein>
    <submittedName>
        <fullName evidence="3">Putative membrane protein</fullName>
    </submittedName>
</protein>
<accession>A0A0A1FF51</accession>
<dbReference type="AlphaFoldDB" id="A0A0A1FF51"/>
<dbReference type="PANTHER" id="PTHR38033:SF1">
    <property type="entry name" value="DOTU FAMILY TYPE IV_VI SECRETION SYSTEM PROTEIN"/>
    <property type="match status" value="1"/>
</dbReference>